<sequence length="809" mass="93368">MDIKWNSQWCDLILSSKLDSYLSTNITSVSFISPFKIKKSWIESLLPSILDDLEDLFDEEAIICCISTSNGIIRFLSEKFDFNQNFCIKNSTTNQCEPIYINKIYTLSSLYGIDEVYNSSEDLIKSKIFVCFSSNDILYCCDVPFYFIFASYLRNTIQNKYKDSDIINQLSAIVLPNLIEIPLYKINSTSSNLLSWSHNLSDTQPCILIAQINEYSDINIALLLFTKFYDIEFHLSFYNKRLPPVTIYKTVNLPNIVKSNNKTILIPNGITCYPFNRQYLWLFGIKSDTLLDDNEYKEMNLNELDSITQTTIYILESNKYSVDLIGQTNLSYNITHINILNIIENNKNLLLEQDKKVELTIRMISATEEPSGLLGCDMIVRKPISENIQISPSLWNYSTNISSIIFMPLNEFVTKEKKTNDENLLGFSFGLNDKSQNKDLKNTITITTLCTLPMYLNKLKLDQVLKIFPAIFCGLSNGEWRIYTLQNEDDIQKGYQTIQNKTVFNSNSMTPLGYFSLKGLHTLINITSESVNSGRVVSSSWGIFKTLKSSFSLSIAAVTDTGKTYTWFINNQKKGELLKNKIGKPQIDKDEICKDHSFNKVPQRILRKKLIEDELFSVSNIQNNILKNSKKEKLISKDQEINNISIVEIMDEHIKRIDNRLRQVEEQEYKLINKSHYEEFITQIKSENLINNKKSLSQVPECLTRSVSPRKGCNVCYRPEEHNSEPRKLWTSSKYATLPIRRYKGYDSENDNYNIILQSLNFKSIVSTGLKYISMPNSTDLIIEKPEQERLIDTLVQDWLHKMNNSATL</sequence>
<organism evidence="1 2">
    <name type="scientific">Cryptosporidium andersoni</name>
    <dbReference type="NCBI Taxonomy" id="117008"/>
    <lineage>
        <taxon>Eukaryota</taxon>
        <taxon>Sar</taxon>
        <taxon>Alveolata</taxon>
        <taxon>Apicomplexa</taxon>
        <taxon>Conoidasida</taxon>
        <taxon>Coccidia</taxon>
        <taxon>Eucoccidiorida</taxon>
        <taxon>Eimeriorina</taxon>
        <taxon>Cryptosporidiidae</taxon>
        <taxon>Cryptosporidium</taxon>
    </lineage>
</organism>
<dbReference type="EMBL" id="LRBS01000003">
    <property type="protein sequence ID" value="OII78234.1"/>
    <property type="molecule type" value="Genomic_DNA"/>
</dbReference>
<dbReference type="GeneID" id="92367643"/>
<comment type="caution">
    <text evidence="1">The sequence shown here is derived from an EMBL/GenBank/DDBJ whole genome shotgun (WGS) entry which is preliminary data.</text>
</comment>
<evidence type="ECO:0000313" key="2">
    <source>
        <dbReference type="Proteomes" id="UP000186804"/>
    </source>
</evidence>
<dbReference type="RefSeq" id="XP_067070080.1">
    <property type="nucleotide sequence ID" value="XM_067213685.1"/>
</dbReference>
<reference evidence="1 2" key="1">
    <citation type="submission" date="2016-10" db="EMBL/GenBank/DDBJ databases">
        <title>Reductive evolution of mitochondrial metabolism and differential evolution of invasion-related proteins in Cryptosporidium.</title>
        <authorList>
            <person name="Liu S."/>
            <person name="Roellig D.M."/>
            <person name="Guo Y."/>
            <person name="Li N."/>
            <person name="Frace M.A."/>
            <person name="Tang K."/>
            <person name="Zhang L."/>
            <person name="Feng Y."/>
            <person name="Xiao L."/>
        </authorList>
    </citation>
    <scope>NUCLEOTIDE SEQUENCE [LARGE SCALE GENOMIC DNA]</scope>
    <source>
        <strain evidence="1">30847</strain>
    </source>
</reference>
<keyword evidence="2" id="KW-1185">Reference proteome</keyword>
<dbReference type="AlphaFoldDB" id="A0A1J4MVE4"/>
<protein>
    <submittedName>
        <fullName evidence="1">Uncharacterized protein</fullName>
    </submittedName>
</protein>
<dbReference type="VEuPathDB" id="CryptoDB:cand_034590"/>
<accession>A0A1J4MVE4</accession>
<gene>
    <name evidence="1" type="ORF">cand_034590</name>
</gene>
<evidence type="ECO:0000313" key="1">
    <source>
        <dbReference type="EMBL" id="OII78234.1"/>
    </source>
</evidence>
<proteinExistence type="predicted"/>
<name>A0A1J4MVE4_9CRYT</name>
<dbReference type="OrthoDB" id="339709at2759"/>
<dbReference type="Proteomes" id="UP000186804">
    <property type="component" value="Unassembled WGS sequence"/>
</dbReference>